<accession>X1A984</accession>
<sequence length="169" mass="18723">MKKNKSKVESKIKKNKNKRGFKKLPLYVRVIIIVLASIIVAGGMGTGGFFLYINSVNRTINSITTSEVENILAPIESPQEPVTILLMGRDSRDVENDSGRADTIMLLYLNPEEGSGVLLSIPRDTLVEIPGYGEDKINHAYAYGGEELMIKTVSSFLDAEINHYVTLDF</sequence>
<evidence type="ECO:0000256" key="1">
    <source>
        <dbReference type="SAM" id="Phobius"/>
    </source>
</evidence>
<feature type="domain" description="Cell envelope-related transcriptional attenuator" evidence="2">
    <location>
        <begin position="100"/>
        <end position="169"/>
    </location>
</feature>
<evidence type="ECO:0000313" key="3">
    <source>
        <dbReference type="EMBL" id="GAG69288.1"/>
    </source>
</evidence>
<dbReference type="InterPro" id="IPR004474">
    <property type="entry name" value="LytR_CpsA_psr"/>
</dbReference>
<dbReference type="AlphaFoldDB" id="X1A984"/>
<evidence type="ECO:0000259" key="2">
    <source>
        <dbReference type="Pfam" id="PF03816"/>
    </source>
</evidence>
<reference evidence="3" key="1">
    <citation type="journal article" date="2014" name="Front. Microbiol.">
        <title>High frequency of phylogenetically diverse reductive dehalogenase-homologous genes in deep subseafloor sedimentary metagenomes.</title>
        <authorList>
            <person name="Kawai M."/>
            <person name="Futagami T."/>
            <person name="Toyoda A."/>
            <person name="Takaki Y."/>
            <person name="Nishi S."/>
            <person name="Hori S."/>
            <person name="Arai W."/>
            <person name="Tsubouchi T."/>
            <person name="Morono Y."/>
            <person name="Uchiyama I."/>
            <person name="Ito T."/>
            <person name="Fujiyama A."/>
            <person name="Inagaki F."/>
            <person name="Takami H."/>
        </authorList>
    </citation>
    <scope>NUCLEOTIDE SEQUENCE</scope>
    <source>
        <strain evidence="3">Expedition CK06-06</strain>
    </source>
</reference>
<keyword evidence="1" id="KW-1133">Transmembrane helix</keyword>
<keyword evidence="1" id="KW-0472">Membrane</keyword>
<keyword evidence="1" id="KW-0812">Transmembrane</keyword>
<dbReference type="PANTHER" id="PTHR33392:SF6">
    <property type="entry name" value="POLYISOPRENYL-TEICHOIC ACID--PEPTIDOGLYCAN TEICHOIC ACID TRANSFERASE TAGU"/>
    <property type="match status" value="1"/>
</dbReference>
<dbReference type="Pfam" id="PF03816">
    <property type="entry name" value="LytR_cpsA_psr"/>
    <property type="match status" value="1"/>
</dbReference>
<name>X1A984_9ZZZZ</name>
<feature type="transmembrane region" description="Helical" evidence="1">
    <location>
        <begin position="26"/>
        <end position="53"/>
    </location>
</feature>
<comment type="caution">
    <text evidence="3">The sequence shown here is derived from an EMBL/GenBank/DDBJ whole genome shotgun (WGS) entry which is preliminary data.</text>
</comment>
<dbReference type="EMBL" id="BART01002871">
    <property type="protein sequence ID" value="GAG69288.1"/>
    <property type="molecule type" value="Genomic_DNA"/>
</dbReference>
<dbReference type="PANTHER" id="PTHR33392">
    <property type="entry name" value="POLYISOPRENYL-TEICHOIC ACID--PEPTIDOGLYCAN TEICHOIC ACID TRANSFERASE TAGU"/>
    <property type="match status" value="1"/>
</dbReference>
<organism evidence="3">
    <name type="scientific">marine sediment metagenome</name>
    <dbReference type="NCBI Taxonomy" id="412755"/>
    <lineage>
        <taxon>unclassified sequences</taxon>
        <taxon>metagenomes</taxon>
        <taxon>ecological metagenomes</taxon>
    </lineage>
</organism>
<gene>
    <name evidence="3" type="ORF">S01H4_08385</name>
</gene>
<proteinExistence type="predicted"/>
<dbReference type="InterPro" id="IPR050922">
    <property type="entry name" value="LytR/CpsA/Psr_CW_biosynth"/>
</dbReference>
<dbReference type="NCBIfam" id="TIGR00350">
    <property type="entry name" value="lytR_cpsA_psr"/>
    <property type="match status" value="1"/>
</dbReference>
<dbReference type="Gene3D" id="3.30.420.590">
    <property type="match status" value="1"/>
</dbReference>
<protein>
    <recommendedName>
        <fullName evidence="2">Cell envelope-related transcriptional attenuator domain-containing protein</fullName>
    </recommendedName>
</protein>